<dbReference type="PROSITE" id="PS50865">
    <property type="entry name" value="ZF_MYND_2"/>
    <property type="match status" value="1"/>
</dbReference>
<name>A0A8H5LQ41_9AGAR</name>
<dbReference type="OrthoDB" id="341421at2759"/>
<feature type="domain" description="MYND-type" evidence="6">
    <location>
        <begin position="168"/>
        <end position="210"/>
    </location>
</feature>
<dbReference type="Pfam" id="PF01753">
    <property type="entry name" value="zf-MYND"/>
    <property type="match status" value="1"/>
</dbReference>
<comment type="caution">
    <text evidence="7">The sequence shown here is derived from an EMBL/GenBank/DDBJ whole genome shotgun (WGS) entry which is preliminary data.</text>
</comment>
<evidence type="ECO:0000256" key="1">
    <source>
        <dbReference type="ARBA" id="ARBA00022723"/>
    </source>
</evidence>
<evidence type="ECO:0000313" key="8">
    <source>
        <dbReference type="Proteomes" id="UP000559256"/>
    </source>
</evidence>
<keyword evidence="3" id="KW-0862">Zinc</keyword>
<dbReference type="GO" id="GO:0008270">
    <property type="term" value="F:zinc ion binding"/>
    <property type="evidence" value="ECO:0007669"/>
    <property type="project" value="UniProtKB-KW"/>
</dbReference>
<keyword evidence="2 4" id="KW-0863">Zinc-finger</keyword>
<keyword evidence="1" id="KW-0479">Metal-binding</keyword>
<dbReference type="EMBL" id="JAACJM010000028">
    <property type="protein sequence ID" value="KAF5365319.1"/>
    <property type="molecule type" value="Genomic_DNA"/>
</dbReference>
<dbReference type="PROSITE" id="PS01360">
    <property type="entry name" value="ZF_MYND_1"/>
    <property type="match status" value="1"/>
</dbReference>
<dbReference type="SUPFAM" id="SSF144232">
    <property type="entry name" value="HIT/MYND zinc finger-like"/>
    <property type="match status" value="1"/>
</dbReference>
<feature type="region of interest" description="Disordered" evidence="5">
    <location>
        <begin position="141"/>
        <end position="160"/>
    </location>
</feature>
<dbReference type="Proteomes" id="UP000559256">
    <property type="component" value="Unassembled WGS sequence"/>
</dbReference>
<dbReference type="Gene3D" id="6.10.140.2220">
    <property type="match status" value="1"/>
</dbReference>
<sequence>MSSQVGKLGPEVILTVILYGSSSRDPSGVEERFSKDAVEQRRLELQLRPRIPIEAMASMEAKTRWMDQFLKSIGTDVKHSRNWRCEFCSEHARETIWMNASWLHLQPPRQNAYVHNVCNSFEGPCADYLEQVNKDMAVLTGMPGQSKGGTRNSRRPPPGSVYPMSATCIVCNNEELSSRKHLKQCTQCKVTRYCGQECQRKDWKRHKTFCKTVHDVKWVWDTNSRPDGKSGAGSNNTS</sequence>
<proteinExistence type="predicted"/>
<evidence type="ECO:0000256" key="5">
    <source>
        <dbReference type="SAM" id="MobiDB-lite"/>
    </source>
</evidence>
<accession>A0A8H5LQ41</accession>
<protein>
    <recommendedName>
        <fullName evidence="6">MYND-type domain-containing protein</fullName>
    </recommendedName>
</protein>
<evidence type="ECO:0000256" key="2">
    <source>
        <dbReference type="ARBA" id="ARBA00022771"/>
    </source>
</evidence>
<keyword evidence="8" id="KW-1185">Reference proteome</keyword>
<evidence type="ECO:0000259" key="6">
    <source>
        <dbReference type="PROSITE" id="PS50865"/>
    </source>
</evidence>
<evidence type="ECO:0000256" key="3">
    <source>
        <dbReference type="ARBA" id="ARBA00022833"/>
    </source>
</evidence>
<organism evidence="7 8">
    <name type="scientific">Tetrapyrgos nigripes</name>
    <dbReference type="NCBI Taxonomy" id="182062"/>
    <lineage>
        <taxon>Eukaryota</taxon>
        <taxon>Fungi</taxon>
        <taxon>Dikarya</taxon>
        <taxon>Basidiomycota</taxon>
        <taxon>Agaricomycotina</taxon>
        <taxon>Agaricomycetes</taxon>
        <taxon>Agaricomycetidae</taxon>
        <taxon>Agaricales</taxon>
        <taxon>Marasmiineae</taxon>
        <taxon>Marasmiaceae</taxon>
        <taxon>Tetrapyrgos</taxon>
    </lineage>
</organism>
<gene>
    <name evidence="7" type="ORF">D9758_005436</name>
</gene>
<dbReference type="AlphaFoldDB" id="A0A8H5LQ41"/>
<evidence type="ECO:0000256" key="4">
    <source>
        <dbReference type="PROSITE-ProRule" id="PRU00134"/>
    </source>
</evidence>
<dbReference type="InterPro" id="IPR002893">
    <property type="entry name" value="Znf_MYND"/>
</dbReference>
<evidence type="ECO:0000313" key="7">
    <source>
        <dbReference type="EMBL" id="KAF5365319.1"/>
    </source>
</evidence>
<reference evidence="7 8" key="1">
    <citation type="journal article" date="2020" name="ISME J.">
        <title>Uncovering the hidden diversity of litter-decomposition mechanisms in mushroom-forming fungi.</title>
        <authorList>
            <person name="Floudas D."/>
            <person name="Bentzer J."/>
            <person name="Ahren D."/>
            <person name="Johansson T."/>
            <person name="Persson P."/>
            <person name="Tunlid A."/>
        </authorList>
    </citation>
    <scope>NUCLEOTIDE SEQUENCE [LARGE SCALE GENOMIC DNA]</scope>
    <source>
        <strain evidence="7 8">CBS 291.85</strain>
    </source>
</reference>